<organism evidence="2 3">
    <name type="scientific">Bemisia tabaci</name>
    <name type="common">Sweetpotato whitefly</name>
    <name type="synonym">Aleurodes tabaci</name>
    <dbReference type="NCBI Taxonomy" id="7038"/>
    <lineage>
        <taxon>Eukaryota</taxon>
        <taxon>Metazoa</taxon>
        <taxon>Ecdysozoa</taxon>
        <taxon>Arthropoda</taxon>
        <taxon>Hexapoda</taxon>
        <taxon>Insecta</taxon>
        <taxon>Pterygota</taxon>
        <taxon>Neoptera</taxon>
        <taxon>Paraneoptera</taxon>
        <taxon>Hemiptera</taxon>
        <taxon>Sternorrhyncha</taxon>
        <taxon>Aleyrodoidea</taxon>
        <taxon>Aleyrodidae</taxon>
        <taxon>Aleyrodinae</taxon>
        <taxon>Bemisia</taxon>
    </lineage>
</organism>
<feature type="compositionally biased region" description="Low complexity" evidence="1">
    <location>
        <begin position="280"/>
        <end position="301"/>
    </location>
</feature>
<protein>
    <submittedName>
        <fullName evidence="2">Uncharacterized protein</fullName>
    </submittedName>
</protein>
<accession>A0A9P0F813</accession>
<feature type="region of interest" description="Disordered" evidence="1">
    <location>
        <begin position="1"/>
        <end position="24"/>
    </location>
</feature>
<evidence type="ECO:0000256" key="1">
    <source>
        <dbReference type="SAM" id="MobiDB-lite"/>
    </source>
</evidence>
<sequence length="335" mass="37721">MFAKVEQKVDAKEDPKAGSPNTHVLTAVDIPSKGIHRVFSSEPGEKNLNLANLPAKATTTKRRFPLSQMDGFTKTPLPLNAQYSPLDVAEYVFWTGDEKGVTMAVEEYLKQGLEKNRQLEKILGLAERYREELQSPHSSADLKDIRAQMRLQNYEKKSDYSSFINDPRTKQAAPTSDEDYEEVLEKLKVADFLYNEYSMEDMVYHAEAQEALQKFTDFLESEAEQGRISRTLEKKVLDVLVAALTDTLNEHPELTSAAREGFGRDNSPDSGFSHQSFYRNSNSMSSKSSEKSSLAESPKSLQKGKVHETSAKKPLDMVMKKRNIHTSGIEDGEKV</sequence>
<feature type="compositionally biased region" description="Basic and acidic residues" evidence="1">
    <location>
        <begin position="1"/>
        <end position="16"/>
    </location>
</feature>
<dbReference type="EMBL" id="OU963870">
    <property type="protein sequence ID" value="CAH0395907.1"/>
    <property type="molecule type" value="Genomic_DNA"/>
</dbReference>
<reference evidence="2" key="1">
    <citation type="submission" date="2021-12" db="EMBL/GenBank/DDBJ databases">
        <authorList>
            <person name="King R."/>
        </authorList>
    </citation>
    <scope>NUCLEOTIDE SEQUENCE</scope>
</reference>
<evidence type="ECO:0000313" key="3">
    <source>
        <dbReference type="Proteomes" id="UP001152759"/>
    </source>
</evidence>
<dbReference type="Proteomes" id="UP001152759">
    <property type="component" value="Chromosome 9"/>
</dbReference>
<keyword evidence="3" id="KW-1185">Reference proteome</keyword>
<evidence type="ECO:0000313" key="2">
    <source>
        <dbReference type="EMBL" id="CAH0395907.1"/>
    </source>
</evidence>
<gene>
    <name evidence="2" type="ORF">BEMITA_LOCUS14032</name>
</gene>
<feature type="region of interest" description="Disordered" evidence="1">
    <location>
        <begin position="252"/>
        <end position="335"/>
    </location>
</feature>
<name>A0A9P0F813_BEMTA</name>
<dbReference type="AlphaFoldDB" id="A0A9P0F813"/>
<proteinExistence type="predicted"/>
<feature type="compositionally biased region" description="Basic and acidic residues" evidence="1">
    <location>
        <begin position="305"/>
        <end position="319"/>
    </location>
</feature>
<feature type="compositionally biased region" description="Polar residues" evidence="1">
    <location>
        <begin position="268"/>
        <end position="279"/>
    </location>
</feature>